<evidence type="ECO:0000313" key="2">
    <source>
        <dbReference type="EnsemblPlants" id="OBART12G16740.1"/>
    </source>
</evidence>
<dbReference type="HOGENOM" id="CLU_008032_1_0_1"/>
<protein>
    <submittedName>
        <fullName evidence="2">Uncharacterized protein</fullName>
    </submittedName>
</protein>
<feature type="region of interest" description="Disordered" evidence="1">
    <location>
        <begin position="541"/>
        <end position="571"/>
    </location>
</feature>
<reference evidence="2" key="2">
    <citation type="submission" date="2015-03" db="UniProtKB">
        <authorList>
            <consortium name="EnsemblPlants"/>
        </authorList>
    </citation>
    <scope>IDENTIFICATION</scope>
</reference>
<dbReference type="AlphaFoldDB" id="A0A0D3HW18"/>
<keyword evidence="3" id="KW-1185">Reference proteome</keyword>
<evidence type="ECO:0000256" key="1">
    <source>
        <dbReference type="SAM" id="MobiDB-lite"/>
    </source>
</evidence>
<evidence type="ECO:0000313" key="3">
    <source>
        <dbReference type="Proteomes" id="UP000026960"/>
    </source>
</evidence>
<dbReference type="Pfam" id="PF05904">
    <property type="entry name" value="DUF863"/>
    <property type="match status" value="2"/>
</dbReference>
<reference evidence="2" key="1">
    <citation type="journal article" date="2009" name="Rice">
        <title>De Novo Next Generation Sequencing of Plant Genomes.</title>
        <authorList>
            <person name="Rounsley S."/>
            <person name="Marri P.R."/>
            <person name="Yu Y."/>
            <person name="He R."/>
            <person name="Sisneros N."/>
            <person name="Goicoechea J.L."/>
            <person name="Lee S.J."/>
            <person name="Angelova A."/>
            <person name="Kudrna D."/>
            <person name="Luo M."/>
            <person name="Affourtit J."/>
            <person name="Desany B."/>
            <person name="Knight J."/>
            <person name="Niazi F."/>
            <person name="Egholm M."/>
            <person name="Wing R.A."/>
        </authorList>
    </citation>
    <scope>NUCLEOTIDE SEQUENCE [LARGE SCALE GENOMIC DNA]</scope>
    <source>
        <strain evidence="2">cv. IRGC 105608</strain>
    </source>
</reference>
<dbReference type="EnsemblPlants" id="OBART12G16740.1">
    <property type="protein sequence ID" value="OBART12G16740.1"/>
    <property type="gene ID" value="OBART12G16740"/>
</dbReference>
<dbReference type="Gramene" id="OBART12G16740.1">
    <property type="protein sequence ID" value="OBART12G16740.1"/>
    <property type="gene ID" value="OBART12G16740"/>
</dbReference>
<dbReference type="InterPro" id="IPR008581">
    <property type="entry name" value="DUF863_pln"/>
</dbReference>
<organism evidence="2">
    <name type="scientific">Oryza barthii</name>
    <dbReference type="NCBI Taxonomy" id="65489"/>
    <lineage>
        <taxon>Eukaryota</taxon>
        <taxon>Viridiplantae</taxon>
        <taxon>Streptophyta</taxon>
        <taxon>Embryophyta</taxon>
        <taxon>Tracheophyta</taxon>
        <taxon>Spermatophyta</taxon>
        <taxon>Magnoliopsida</taxon>
        <taxon>Liliopsida</taxon>
        <taxon>Poales</taxon>
        <taxon>Poaceae</taxon>
        <taxon>BOP clade</taxon>
        <taxon>Oryzoideae</taxon>
        <taxon>Oryzeae</taxon>
        <taxon>Oryzinae</taxon>
        <taxon>Oryza</taxon>
    </lineage>
</organism>
<dbReference type="Proteomes" id="UP000026960">
    <property type="component" value="Chromosome 12"/>
</dbReference>
<accession>A0A0D3HW18</accession>
<feature type="compositionally biased region" description="Pro residues" evidence="1">
    <location>
        <begin position="738"/>
        <end position="751"/>
    </location>
</feature>
<dbReference type="PaxDb" id="65489-OBART12G16740.1"/>
<sequence>MGTKVESKTYLPGYFTMADSSVNSNGNWLSYHEESKPSGHVSDSFTITTVNASPDYDKEMLKRTMLVHEATFRKQVYELHRLYKTQKDLMAQFQREECNGYPRSADMLQARSYSSQATSRDVKRVWQVMPPTSGNDIKQSSINFAKGSEYGRNGAPLMNNNNGRSTKKMLDLQLPADAYADDDDDDDDDVEILEEKPAKILPRINGSVVGGIVKLNVGNSEGSSHMEKSWIASLHPQHVSTVNVLNKAVEESSSMKMPDFLGVGTSTSQSQRYSSGRVNLNHLSLEDTMKEKRIGEASGSNFFGANEEVKRNSSFNNKTDYQNVSMGWFKQEPNGINFSAAHYLPRCNPFNQLIDAPTSSNAAVKSPWQSSNTSYTANGHYGSVYTPFAQNGFFNGFSVDSINTPMATNHYHNQRSSKFPGEPQYQKHSPLHGVNLNDTPQDVTAIQEQGSENSPVDISWLRKDPVDLMKSQVQPSCANGQSQISLGSTAYSEGSTRVLGFPINAAAERNTEPLIKREADMEMHKKDDANARNLIDLNAAPSMDEPDIDVHQSEGGTVPQQPDDPSEDSLARTAAESLVALCKDVFQAGSPLADILHWFADLAIASKEDAVVCSSESDSDDEFEALTLQLEETKGYELYSTPKTPVEHKSNEDHGSVAASLLQTKPRRGRARKRPQKKDFQKDILPNLASLSKHEVSEDLHTLGRSTPSKRGGRNGSQSRGRRRARSVAIAVEEVEVSPPPAPAPPPPPPADLDANALGITGWGRTTRRCRRPRCPPANNASLRLA</sequence>
<feature type="region of interest" description="Disordered" evidence="1">
    <location>
        <begin position="639"/>
        <end position="786"/>
    </location>
</feature>
<dbReference type="PANTHER" id="PTHR33167">
    <property type="entry name" value="TRANSCRIPTION FACTOR, PUTATIVE (DUF863)-RELATED"/>
    <property type="match status" value="1"/>
</dbReference>
<dbReference type="STRING" id="65489.A0A0D3HW18"/>
<feature type="compositionally biased region" description="Basic and acidic residues" evidence="1">
    <location>
        <begin position="692"/>
        <end position="702"/>
    </location>
</feature>
<dbReference type="PANTHER" id="PTHR33167:SF4">
    <property type="entry name" value="TRANSCRIPTION FACTOR, PUTATIVE (DUF863)-RELATED"/>
    <property type="match status" value="1"/>
</dbReference>
<proteinExistence type="predicted"/>
<name>A0A0D3HW18_9ORYZ</name>
<feature type="compositionally biased region" description="Basic residues" evidence="1">
    <location>
        <begin position="665"/>
        <end position="676"/>
    </location>
</feature>
<dbReference type="eggNOG" id="ENOG502QQQ0">
    <property type="taxonomic scope" value="Eukaryota"/>
</dbReference>
<feature type="compositionally biased region" description="Basic and acidic residues" evidence="1">
    <location>
        <begin position="645"/>
        <end position="655"/>
    </location>
</feature>